<feature type="transmembrane region" description="Helical" evidence="2">
    <location>
        <begin position="162"/>
        <end position="181"/>
    </location>
</feature>
<evidence type="ECO:0000256" key="2">
    <source>
        <dbReference type="SAM" id="Phobius"/>
    </source>
</evidence>
<organism evidence="4 5">
    <name type="scientific">Gymnopus androsaceus JB14</name>
    <dbReference type="NCBI Taxonomy" id="1447944"/>
    <lineage>
        <taxon>Eukaryota</taxon>
        <taxon>Fungi</taxon>
        <taxon>Dikarya</taxon>
        <taxon>Basidiomycota</taxon>
        <taxon>Agaricomycotina</taxon>
        <taxon>Agaricomycetes</taxon>
        <taxon>Agaricomycetidae</taxon>
        <taxon>Agaricales</taxon>
        <taxon>Marasmiineae</taxon>
        <taxon>Omphalotaceae</taxon>
        <taxon>Gymnopus</taxon>
    </lineage>
</organism>
<keyword evidence="2" id="KW-0812">Transmembrane</keyword>
<evidence type="ECO:0000313" key="5">
    <source>
        <dbReference type="Proteomes" id="UP000799118"/>
    </source>
</evidence>
<dbReference type="Pfam" id="PF18142">
    <property type="entry name" value="SLATT_fungal"/>
    <property type="match status" value="1"/>
</dbReference>
<sequence length="265" mass="29189">MDLPENGAASSSMPDPQSSRPDEPNTLRHSPSNSSSGFVNSPTNIDDLSRGFASRPNTLPPPLPVFRRSDERPREGFNRLPSTLPERNSTLDHVVPTTSEKYREKTIRERLEPTLKRAIEERDKYNHKAKMTGVILNIAIGLQVLLGALTTAVSAATTGRQTSIVVSVFGGASTLVASYLAKTRGSTRGLQEPDFSIARAALLDQFIRECDAFGMDFGHLDTSGHDEKLNEKLNAFRDRFEEIMGNDSGIAMRLRESNQSPSYIL</sequence>
<proteinExistence type="predicted"/>
<keyword evidence="2" id="KW-0472">Membrane</keyword>
<evidence type="ECO:0000256" key="1">
    <source>
        <dbReference type="SAM" id="MobiDB-lite"/>
    </source>
</evidence>
<keyword evidence="5" id="KW-1185">Reference proteome</keyword>
<reference evidence="4" key="1">
    <citation type="journal article" date="2019" name="Environ. Microbiol.">
        <title>Fungal ecological strategies reflected in gene transcription - a case study of two litter decomposers.</title>
        <authorList>
            <person name="Barbi F."/>
            <person name="Kohler A."/>
            <person name="Barry K."/>
            <person name="Baskaran P."/>
            <person name="Daum C."/>
            <person name="Fauchery L."/>
            <person name="Ihrmark K."/>
            <person name="Kuo A."/>
            <person name="LaButti K."/>
            <person name="Lipzen A."/>
            <person name="Morin E."/>
            <person name="Grigoriev I.V."/>
            <person name="Henrissat B."/>
            <person name="Lindahl B."/>
            <person name="Martin F."/>
        </authorList>
    </citation>
    <scope>NUCLEOTIDE SEQUENCE</scope>
    <source>
        <strain evidence="4">JB14</strain>
    </source>
</reference>
<dbReference type="AlphaFoldDB" id="A0A6A4HRK4"/>
<feature type="region of interest" description="Disordered" evidence="1">
    <location>
        <begin position="1"/>
        <end position="90"/>
    </location>
</feature>
<evidence type="ECO:0000259" key="3">
    <source>
        <dbReference type="Pfam" id="PF18142"/>
    </source>
</evidence>
<evidence type="ECO:0000313" key="4">
    <source>
        <dbReference type="EMBL" id="KAE9400380.1"/>
    </source>
</evidence>
<feature type="compositionally biased region" description="Basic and acidic residues" evidence="1">
    <location>
        <begin position="67"/>
        <end position="77"/>
    </location>
</feature>
<dbReference type="Proteomes" id="UP000799118">
    <property type="component" value="Unassembled WGS sequence"/>
</dbReference>
<dbReference type="OrthoDB" id="3245801at2759"/>
<accession>A0A6A4HRK4</accession>
<feature type="compositionally biased region" description="Low complexity" evidence="1">
    <location>
        <begin position="30"/>
        <end position="42"/>
    </location>
</feature>
<name>A0A6A4HRK4_9AGAR</name>
<dbReference type="NCBIfam" id="NF033635">
    <property type="entry name" value="SLATT_fungal"/>
    <property type="match status" value="1"/>
</dbReference>
<feature type="compositionally biased region" description="Polar residues" evidence="1">
    <location>
        <begin position="8"/>
        <end position="19"/>
    </location>
</feature>
<feature type="transmembrane region" description="Helical" evidence="2">
    <location>
        <begin position="134"/>
        <end position="156"/>
    </location>
</feature>
<dbReference type="EMBL" id="ML769457">
    <property type="protein sequence ID" value="KAE9400380.1"/>
    <property type="molecule type" value="Genomic_DNA"/>
</dbReference>
<feature type="domain" description="SMODS and SLOG-associating 2TM effector" evidence="3">
    <location>
        <begin position="117"/>
        <end position="246"/>
    </location>
</feature>
<dbReference type="InterPro" id="IPR041622">
    <property type="entry name" value="SLATT_fungi"/>
</dbReference>
<gene>
    <name evidence="4" type="ORF">BT96DRAFT_1018929</name>
</gene>
<protein>
    <recommendedName>
        <fullName evidence="3">SMODS and SLOG-associating 2TM effector domain-containing protein</fullName>
    </recommendedName>
</protein>
<keyword evidence="2" id="KW-1133">Transmembrane helix</keyword>